<dbReference type="AlphaFoldDB" id="A0A9P5AMU6"/>
<accession>A0A9P5AMU6</accession>
<reference evidence="1" key="2">
    <citation type="submission" date="2020-02" db="EMBL/GenBank/DDBJ databases">
        <title>Identification and distribution of gene clusters putatively required for synthesis of sphingolipid metabolism inhibitors in phylogenetically diverse species of the filamentous fungus Fusarium.</title>
        <authorList>
            <person name="Kim H.-S."/>
            <person name="Busman M."/>
            <person name="Brown D.W."/>
            <person name="Divon H."/>
            <person name="Uhlig S."/>
            <person name="Proctor R.H."/>
        </authorList>
    </citation>
    <scope>NUCLEOTIDE SEQUENCE</scope>
    <source>
        <strain evidence="1">NRRL 25174</strain>
    </source>
</reference>
<dbReference type="OrthoDB" id="5428890at2759"/>
<protein>
    <submittedName>
        <fullName evidence="1">Uncharacterized protein</fullName>
    </submittedName>
</protein>
<proteinExistence type="predicted"/>
<organism evidence="1 2">
    <name type="scientific">Fusarium beomiforme</name>
    <dbReference type="NCBI Taxonomy" id="44412"/>
    <lineage>
        <taxon>Eukaryota</taxon>
        <taxon>Fungi</taxon>
        <taxon>Dikarya</taxon>
        <taxon>Ascomycota</taxon>
        <taxon>Pezizomycotina</taxon>
        <taxon>Sordariomycetes</taxon>
        <taxon>Hypocreomycetidae</taxon>
        <taxon>Hypocreales</taxon>
        <taxon>Nectriaceae</taxon>
        <taxon>Fusarium</taxon>
        <taxon>Fusarium burgessii species complex</taxon>
    </lineage>
</organism>
<comment type="caution">
    <text evidence="1">The sequence shown here is derived from an EMBL/GenBank/DDBJ whole genome shotgun (WGS) entry which is preliminary data.</text>
</comment>
<evidence type="ECO:0000313" key="2">
    <source>
        <dbReference type="Proteomes" id="UP000730481"/>
    </source>
</evidence>
<dbReference type="EMBL" id="PVQB02000183">
    <property type="protein sequence ID" value="KAF4341670.1"/>
    <property type="molecule type" value="Genomic_DNA"/>
</dbReference>
<evidence type="ECO:0000313" key="1">
    <source>
        <dbReference type="EMBL" id="KAF4341670.1"/>
    </source>
</evidence>
<keyword evidence="2" id="KW-1185">Reference proteome</keyword>
<gene>
    <name evidence="1" type="ORF">FBEOM_4408</name>
</gene>
<sequence length="227" mass="25821">MSGLAEERKVNLIEVLFERPESEIDSQDYEPYFQMIDAEIRYLNDCREFRDLFFKLDAEQLTVVALITVPILKHNPSAEEETVLDSLQAGDVLGIQGAGLPQERTILKYILDGIIRIWLMVDPTPVAEQHITGWRGRRKLCDFVHGLFYPAQDAPKFPGKPETPIRDAELVAEMASETTQVQSSLTHPLTVANMKKLTNITAYWITQLDKHLECPRDGAEMEEGTYT</sequence>
<name>A0A9P5AMU6_9HYPO</name>
<reference evidence="1" key="1">
    <citation type="journal article" date="2017" name="Mycologia">
        <title>Fusarium algeriense, sp. nov., a novel toxigenic crown rot pathogen of durum wheat from Algeria is nested in the Fusarium burgessii species complex.</title>
        <authorList>
            <person name="Laraba I."/>
            <person name="Keddad A."/>
            <person name="Boureghda H."/>
            <person name="Abdallah N."/>
            <person name="Vaughan M.M."/>
            <person name="Proctor R.H."/>
            <person name="Busman M."/>
            <person name="O'Donnell K."/>
        </authorList>
    </citation>
    <scope>NUCLEOTIDE SEQUENCE</scope>
    <source>
        <strain evidence="1">NRRL 25174</strain>
    </source>
</reference>
<dbReference type="Proteomes" id="UP000730481">
    <property type="component" value="Unassembled WGS sequence"/>
</dbReference>